<feature type="chain" id="PRO_5047467581" evidence="3">
    <location>
        <begin position="24"/>
        <end position="329"/>
    </location>
</feature>
<dbReference type="EMBL" id="CP080333">
    <property type="protein sequence ID" value="QYL15334.1"/>
    <property type="molecule type" value="Genomic_DNA"/>
</dbReference>
<dbReference type="InterPro" id="IPR025997">
    <property type="entry name" value="SBP_2_dom"/>
</dbReference>
<dbReference type="Pfam" id="PF13407">
    <property type="entry name" value="Peripla_BP_4"/>
    <property type="match status" value="1"/>
</dbReference>
<sequence length="329" mass="34134">MRFNRLAAVAGVSALVIGLAACSATGGKPRGNGSGSGGGTVDTPRFTVAMITHEVPGDSFWDLVRKGAETAAKKDNIELRYSNDPEAPNQANLVQSAIDSGVKGIAVTLAKPDAMAPAVKAAEAKGIPVVAFNSGFDNWKSMGVQEYFGQDEKLAGVAAGERLTADGAKKALCVIQEQGQVSLEARCAGVTQGFKGQTELLNVNSKDMPSVESTITAKLQQDPSIDTVVALGAPIALTAVVSKNNANSKANIVTFDTNAALVDAIKKGDVQWAVDQQPYLQGYLAIDSLWLFLNNKNLIGGGQATLTGPSFIDKSNIDAVAELAKGGTR</sequence>
<dbReference type="InterPro" id="IPR050555">
    <property type="entry name" value="Bact_Solute-Bind_Prot2"/>
</dbReference>
<evidence type="ECO:0000256" key="2">
    <source>
        <dbReference type="ARBA" id="ARBA00007639"/>
    </source>
</evidence>
<accession>A0ABX8VIF4</accession>
<dbReference type="Proteomes" id="UP000825367">
    <property type="component" value="Chromosome"/>
</dbReference>
<feature type="signal peptide" evidence="3">
    <location>
        <begin position="1"/>
        <end position="23"/>
    </location>
</feature>
<dbReference type="PANTHER" id="PTHR30036">
    <property type="entry name" value="D-XYLOSE-BINDING PERIPLASMIC PROTEIN"/>
    <property type="match status" value="1"/>
</dbReference>
<comment type="subcellular location">
    <subcellularLocation>
        <location evidence="1">Cell envelope</location>
    </subcellularLocation>
</comment>
<feature type="domain" description="Periplasmic binding protein" evidence="4">
    <location>
        <begin position="55"/>
        <end position="296"/>
    </location>
</feature>
<gene>
    <name evidence="5" type="ORF">K0O64_19680</name>
</gene>
<keyword evidence="3" id="KW-0732">Signal</keyword>
<evidence type="ECO:0000313" key="6">
    <source>
        <dbReference type="Proteomes" id="UP000825367"/>
    </source>
</evidence>
<dbReference type="PROSITE" id="PS51257">
    <property type="entry name" value="PROKAR_LIPOPROTEIN"/>
    <property type="match status" value="1"/>
</dbReference>
<evidence type="ECO:0000256" key="1">
    <source>
        <dbReference type="ARBA" id="ARBA00004196"/>
    </source>
</evidence>
<comment type="similarity">
    <text evidence="2">Belongs to the bacterial solute-binding protein 2 family.</text>
</comment>
<dbReference type="InterPro" id="IPR028082">
    <property type="entry name" value="Peripla_BP_I"/>
</dbReference>
<dbReference type="SUPFAM" id="SSF53822">
    <property type="entry name" value="Periplasmic binding protein-like I"/>
    <property type="match status" value="1"/>
</dbReference>
<organism evidence="5 6">
    <name type="scientific">Mycolicibacterium pallens</name>
    <dbReference type="NCBI Taxonomy" id="370524"/>
    <lineage>
        <taxon>Bacteria</taxon>
        <taxon>Bacillati</taxon>
        <taxon>Actinomycetota</taxon>
        <taxon>Actinomycetes</taxon>
        <taxon>Mycobacteriales</taxon>
        <taxon>Mycobacteriaceae</taxon>
        <taxon>Mycolicibacterium</taxon>
    </lineage>
</organism>
<protein>
    <submittedName>
        <fullName evidence="5">Substrate-binding domain-containing protein</fullName>
    </submittedName>
</protein>
<evidence type="ECO:0000259" key="4">
    <source>
        <dbReference type="Pfam" id="PF13407"/>
    </source>
</evidence>
<dbReference type="Gene3D" id="3.40.50.2300">
    <property type="match status" value="2"/>
</dbReference>
<evidence type="ECO:0000256" key="3">
    <source>
        <dbReference type="SAM" id="SignalP"/>
    </source>
</evidence>
<keyword evidence="6" id="KW-1185">Reference proteome</keyword>
<dbReference type="RefSeq" id="WP_096311828.1">
    <property type="nucleotide sequence ID" value="NZ_BAAAVX010000006.1"/>
</dbReference>
<evidence type="ECO:0000313" key="5">
    <source>
        <dbReference type="EMBL" id="QYL15334.1"/>
    </source>
</evidence>
<proteinExistence type="inferred from homology"/>
<name>A0ABX8VIF4_9MYCO</name>
<reference evidence="5 6" key="1">
    <citation type="submission" date="2021-07" db="EMBL/GenBank/DDBJ databases">
        <title>Whole genome sequencing of non-tuberculosis mycobacteria type-strains.</title>
        <authorList>
            <person name="Igarashi Y."/>
            <person name="Osugi A."/>
            <person name="Mitarai S."/>
        </authorList>
    </citation>
    <scope>NUCLEOTIDE SEQUENCE [LARGE SCALE GENOMIC DNA]</scope>
    <source>
        <strain evidence="5 6">JCM 16370</strain>
    </source>
</reference>
<dbReference type="PANTHER" id="PTHR30036:SF7">
    <property type="entry name" value="ABC TRANSPORTER PERIPLASMIC-BINDING PROTEIN YPHF"/>
    <property type="match status" value="1"/>
</dbReference>